<evidence type="ECO:0000256" key="1">
    <source>
        <dbReference type="ARBA" id="ARBA00022714"/>
    </source>
</evidence>
<name>A0ABY6Z7J6_9BACL</name>
<protein>
    <submittedName>
        <fullName evidence="7">Rieske 2Fe-2S domain-containing protein</fullName>
    </submittedName>
</protein>
<dbReference type="InterPro" id="IPR045623">
    <property type="entry name" value="LigXa_C"/>
</dbReference>
<reference evidence="7" key="1">
    <citation type="submission" date="2022-08" db="EMBL/GenBank/DDBJ databases">
        <title>Alicyclobacillus dauci DSM2870, complete genome.</title>
        <authorList>
            <person name="Wang Q."/>
            <person name="Cai R."/>
            <person name="Wang Z."/>
        </authorList>
    </citation>
    <scope>NUCLEOTIDE SEQUENCE</scope>
    <source>
        <strain evidence="7">DSM 28700</strain>
    </source>
</reference>
<organism evidence="7 8">
    <name type="scientific">Alicyclobacillus dauci</name>
    <dbReference type="NCBI Taxonomy" id="1475485"/>
    <lineage>
        <taxon>Bacteria</taxon>
        <taxon>Bacillati</taxon>
        <taxon>Bacillota</taxon>
        <taxon>Bacilli</taxon>
        <taxon>Bacillales</taxon>
        <taxon>Alicyclobacillaceae</taxon>
        <taxon>Alicyclobacillus</taxon>
    </lineage>
</organism>
<keyword evidence="2" id="KW-0479">Metal-binding</keyword>
<dbReference type="PANTHER" id="PTHR21266:SF59">
    <property type="entry name" value="BLR4922 PROTEIN"/>
    <property type="match status" value="1"/>
</dbReference>
<evidence type="ECO:0000313" key="7">
    <source>
        <dbReference type="EMBL" id="WAH37985.1"/>
    </source>
</evidence>
<sequence length="417" mass="47897">MMSEDQNRTLTRVGKGTPMGELLRRYWYPVAAEVELEQKWTKRVRLLGEDLVLYRDRSGNLGLIAEKCPHRGASMVYGIPETDGIRCAYHGWYFDATGQCIEQPNEPETSTFKERIRISGYRVEKLGGLIFAYLGPDPAPLLPRYDAFAVDRAIRVVGQAILPVNFLQVMENSLDPVHTEWLHGHYHEFIQRELGGDVRVAFSRHHIKTAFDVFEHGIVKRRLLEGQSEDSDDWRIGHPVVFPYMLAVGSGGLGTYAMQMRIPMDDTHTWHVWYNAYVPGEHVEIPQSLQKLCLYDVPWRDAEGEFITDYIDGQDIAMWVTQGTIADRTTEHLGTTDKGIILLRKLYMEQIQRVQKGLDPLGVIRDPSLNGFIKLPLERKKHHFSEGFESVTMRFQTRFCPIAKDLINFFEKTSVAQ</sequence>
<dbReference type="Gene3D" id="2.102.10.10">
    <property type="entry name" value="Rieske [2Fe-2S] iron-sulphur domain"/>
    <property type="match status" value="1"/>
</dbReference>
<dbReference type="InterPro" id="IPR036922">
    <property type="entry name" value="Rieske_2Fe-2S_sf"/>
</dbReference>
<evidence type="ECO:0000256" key="4">
    <source>
        <dbReference type="ARBA" id="ARBA00023004"/>
    </source>
</evidence>
<dbReference type="PROSITE" id="PS51296">
    <property type="entry name" value="RIESKE"/>
    <property type="match status" value="1"/>
</dbReference>
<dbReference type="Gene3D" id="3.90.380.10">
    <property type="entry name" value="Naphthalene 1,2-dioxygenase Alpha Subunit, Chain A, domain 1"/>
    <property type="match status" value="1"/>
</dbReference>
<keyword evidence="3" id="KW-0560">Oxidoreductase</keyword>
<dbReference type="CDD" id="cd03479">
    <property type="entry name" value="Rieske_RO_Alpha_PhDO_like"/>
    <property type="match status" value="1"/>
</dbReference>
<dbReference type="InterPro" id="IPR017941">
    <property type="entry name" value="Rieske_2Fe-2S"/>
</dbReference>
<evidence type="ECO:0000256" key="2">
    <source>
        <dbReference type="ARBA" id="ARBA00022723"/>
    </source>
</evidence>
<gene>
    <name evidence="7" type="ORF">NZD86_05700</name>
</gene>
<keyword evidence="1" id="KW-0001">2Fe-2S</keyword>
<dbReference type="PANTHER" id="PTHR21266">
    <property type="entry name" value="IRON-SULFUR DOMAIN CONTAINING PROTEIN"/>
    <property type="match status" value="1"/>
</dbReference>
<accession>A0ABY6Z7J6</accession>
<dbReference type="Pfam" id="PF19301">
    <property type="entry name" value="LigXa_C"/>
    <property type="match status" value="1"/>
</dbReference>
<dbReference type="EMBL" id="CP104064">
    <property type="protein sequence ID" value="WAH37985.1"/>
    <property type="molecule type" value="Genomic_DNA"/>
</dbReference>
<keyword evidence="5" id="KW-0411">Iron-sulfur</keyword>
<dbReference type="Pfam" id="PF00355">
    <property type="entry name" value="Rieske"/>
    <property type="match status" value="1"/>
</dbReference>
<evidence type="ECO:0000259" key="6">
    <source>
        <dbReference type="PROSITE" id="PS51296"/>
    </source>
</evidence>
<dbReference type="Proteomes" id="UP001164803">
    <property type="component" value="Chromosome"/>
</dbReference>
<proteinExistence type="predicted"/>
<dbReference type="SUPFAM" id="SSF50022">
    <property type="entry name" value="ISP domain"/>
    <property type="match status" value="1"/>
</dbReference>
<feature type="domain" description="Rieske" evidence="6">
    <location>
        <begin position="27"/>
        <end position="132"/>
    </location>
</feature>
<dbReference type="InterPro" id="IPR050584">
    <property type="entry name" value="Cholesterol_7-desaturase"/>
</dbReference>
<dbReference type="RefSeq" id="WP_268045525.1">
    <property type="nucleotide sequence ID" value="NZ_CP104064.1"/>
</dbReference>
<evidence type="ECO:0000256" key="5">
    <source>
        <dbReference type="ARBA" id="ARBA00023014"/>
    </source>
</evidence>
<keyword evidence="4" id="KW-0408">Iron</keyword>
<evidence type="ECO:0000313" key="8">
    <source>
        <dbReference type="Proteomes" id="UP001164803"/>
    </source>
</evidence>
<dbReference type="SUPFAM" id="SSF55961">
    <property type="entry name" value="Bet v1-like"/>
    <property type="match status" value="1"/>
</dbReference>
<evidence type="ECO:0000256" key="3">
    <source>
        <dbReference type="ARBA" id="ARBA00023002"/>
    </source>
</evidence>
<keyword evidence="8" id="KW-1185">Reference proteome</keyword>